<dbReference type="OrthoDB" id="1099791at2"/>
<evidence type="ECO:0000313" key="1">
    <source>
        <dbReference type="EMBL" id="PRD13125.1"/>
    </source>
</evidence>
<keyword evidence="2" id="KW-1185">Reference proteome</keyword>
<dbReference type="RefSeq" id="WP_105595056.1">
    <property type="nucleotide sequence ID" value="NZ_PDET01000022.1"/>
</dbReference>
<proteinExistence type="predicted"/>
<gene>
    <name evidence="1" type="ORF">CQW29_22905</name>
</gene>
<dbReference type="AlphaFoldDB" id="A0A2S9I5R6"/>
<evidence type="ECO:0008006" key="3">
    <source>
        <dbReference type="Google" id="ProtNLM"/>
    </source>
</evidence>
<reference evidence="1 2" key="1">
    <citation type="submission" date="2017-10" db="EMBL/GenBank/DDBJ databases">
        <title>Draft genome of two endophytic bacteria isolated from 'guarana' Paullinia cupana (Mart.) Ducke.</title>
        <authorList>
            <person name="Siqueira K.A."/>
            <person name="Liotti R.G."/>
            <person name="Mendes T.A."/>
            <person name="Soares M.A."/>
        </authorList>
    </citation>
    <scope>NUCLEOTIDE SEQUENCE [LARGE SCALE GENOMIC DNA]</scope>
    <source>
        <strain evidence="1 2">342</strain>
    </source>
</reference>
<protein>
    <recommendedName>
        <fullName evidence="3">HD family hydrolase</fullName>
    </recommendedName>
</protein>
<dbReference type="SUPFAM" id="SSF109604">
    <property type="entry name" value="HD-domain/PDEase-like"/>
    <property type="match status" value="1"/>
</dbReference>
<sequence>MTWINTLSGKHFSFTDTDAETISIEDIAGALSNLCRFTGHVQDFYSVAQHSMYVSRLVPPEMALEALLHDAAEAYCGDVSSPLKAFLPDYQVIEHRVDQFIRDKFNLPAAMSAQVKRADLIMLATERRDFDMDDETPWLVLEGIECADFMIYPLTPRQARVQFLQRYNELKKTI</sequence>
<name>A0A2S9I5R6_9GAMM</name>
<evidence type="ECO:0000313" key="2">
    <source>
        <dbReference type="Proteomes" id="UP000239181"/>
    </source>
</evidence>
<dbReference type="Proteomes" id="UP000239181">
    <property type="component" value="Unassembled WGS sequence"/>
</dbReference>
<organism evidence="1 2">
    <name type="scientific">Pantoea coffeiphila</name>
    <dbReference type="NCBI Taxonomy" id="1465635"/>
    <lineage>
        <taxon>Bacteria</taxon>
        <taxon>Pseudomonadati</taxon>
        <taxon>Pseudomonadota</taxon>
        <taxon>Gammaproteobacteria</taxon>
        <taxon>Enterobacterales</taxon>
        <taxon>Erwiniaceae</taxon>
        <taxon>Pantoea</taxon>
    </lineage>
</organism>
<accession>A0A2S9I5R6</accession>
<dbReference type="EMBL" id="PDET01000022">
    <property type="protein sequence ID" value="PRD13125.1"/>
    <property type="molecule type" value="Genomic_DNA"/>
</dbReference>
<comment type="caution">
    <text evidence="1">The sequence shown here is derived from an EMBL/GenBank/DDBJ whole genome shotgun (WGS) entry which is preliminary data.</text>
</comment>
<dbReference type="Gene3D" id="1.10.3210.10">
    <property type="entry name" value="Hypothetical protein af1432"/>
    <property type="match status" value="1"/>
</dbReference>